<dbReference type="InterPro" id="IPR018823">
    <property type="entry name" value="ArAE_2_N"/>
</dbReference>
<evidence type="ECO:0008006" key="12">
    <source>
        <dbReference type="Google" id="ProtNLM"/>
    </source>
</evidence>
<evidence type="ECO:0000256" key="2">
    <source>
        <dbReference type="ARBA" id="ARBA00022692"/>
    </source>
</evidence>
<feature type="compositionally biased region" description="Polar residues" evidence="5">
    <location>
        <begin position="482"/>
        <end position="501"/>
    </location>
</feature>
<proteinExistence type="predicted"/>
<dbReference type="Pfam" id="PF10334">
    <property type="entry name" value="BRE4"/>
    <property type="match status" value="1"/>
</dbReference>
<feature type="region of interest" description="Disordered" evidence="5">
    <location>
        <begin position="482"/>
        <end position="513"/>
    </location>
</feature>
<feature type="transmembrane region" description="Helical" evidence="6">
    <location>
        <begin position="779"/>
        <end position="798"/>
    </location>
</feature>
<accession>A0A4T0FV14</accession>
<protein>
    <recommendedName>
        <fullName evidence="12">ER transporter 6TM N-terminal domain-containing protein</fullName>
    </recommendedName>
</protein>
<keyword evidence="4 6" id="KW-0472">Membrane</keyword>
<evidence type="ECO:0000259" key="7">
    <source>
        <dbReference type="Pfam" id="PF10334"/>
    </source>
</evidence>
<gene>
    <name evidence="10" type="ORF">E3P99_00480</name>
</gene>
<feature type="domain" description="DUF2421" evidence="7">
    <location>
        <begin position="943"/>
        <end position="1165"/>
    </location>
</feature>
<evidence type="ECO:0000256" key="6">
    <source>
        <dbReference type="SAM" id="Phobius"/>
    </source>
</evidence>
<evidence type="ECO:0000313" key="10">
    <source>
        <dbReference type="EMBL" id="TIA92757.1"/>
    </source>
</evidence>
<feature type="transmembrane region" description="Helical" evidence="6">
    <location>
        <begin position="925"/>
        <end position="943"/>
    </location>
</feature>
<dbReference type="InterPro" id="IPR049453">
    <property type="entry name" value="Memb_transporter_dom"/>
</dbReference>
<evidence type="ECO:0000256" key="5">
    <source>
        <dbReference type="SAM" id="MobiDB-lite"/>
    </source>
</evidence>
<feature type="compositionally biased region" description="Basic and acidic residues" evidence="5">
    <location>
        <begin position="503"/>
        <end position="513"/>
    </location>
</feature>
<reference evidence="10 11" key="1">
    <citation type="submission" date="2019-03" db="EMBL/GenBank/DDBJ databases">
        <title>Sequencing 23 genomes of Wallemia ichthyophaga.</title>
        <authorList>
            <person name="Gostincar C."/>
        </authorList>
    </citation>
    <scope>NUCLEOTIDE SEQUENCE [LARGE SCALE GENOMIC DNA]</scope>
    <source>
        <strain evidence="10 11">EXF-5753</strain>
    </source>
</reference>
<dbReference type="Pfam" id="PF10337">
    <property type="entry name" value="ArAE_2_N"/>
    <property type="match status" value="1"/>
</dbReference>
<feature type="domain" description="Putative ER transporter 6TM N-terminal" evidence="8">
    <location>
        <begin position="135"/>
        <end position="652"/>
    </location>
</feature>
<keyword evidence="11" id="KW-1185">Reference proteome</keyword>
<feature type="transmembrane region" description="Helical" evidence="6">
    <location>
        <begin position="832"/>
        <end position="853"/>
    </location>
</feature>
<keyword evidence="3 6" id="KW-1133">Transmembrane helix</keyword>
<comment type="caution">
    <text evidence="10">The sequence shown here is derived from an EMBL/GenBank/DDBJ whole genome shotgun (WGS) entry which is preliminary data.</text>
</comment>
<feature type="domain" description="Integral membrane bound transporter" evidence="9">
    <location>
        <begin position="804"/>
        <end position="939"/>
    </location>
</feature>
<feature type="transmembrane region" description="Helical" evidence="6">
    <location>
        <begin position="171"/>
        <end position="188"/>
    </location>
</feature>
<sequence>MGEDHLIPPAIANLRSYTRSSSQRSNRSVTFSIQDGEADENNDHAVADTETEDEPDEVDAEGGDAQGKRKYRRSLRFEDSIDDRPLDDDACLGNPEKVNADLETQAKEDTNDDDEQPLPQQRNWWDSVADWKYIKWIYANHSWHHFRPIIRASLAAWLGLLLFLIQPVLVLMGQAAFYILVCAFLASPRDAIVPDIERQIINLIFVCGAWAWAVIGLAIGFAGRDNAQNEATMSTVLEEASAMNMSNVQLYIQEQTVEGRFIQPSTSIAAAVFLAAGSGFFLYLKSKLSPPRYGVACVFATICLIVSLTQGHTSYSPNYKIGSYFALPLALQSAINILCSIFVLPVTVNHQFLIGLQAVLQPLQKFVQAETDMLGIPVTSEDWIERVKYLKTLNSQSVQAMIAVRSKDAHVFREYSFGLLRGRDCHEVLELTRNVHLRSGGFLTFCEALLVAFHNKHILQEAVTLAEPEEVQQSAASIYSQSRNASPFSSQPGTPRTSSVALSRHDTGDSRDLDSHHSALQLFGSHSIGTLTELLSKSKRRHVAPIGVFESQRYMALEQQLKFTDQEFVRAHFKIVNSESRDLNDTAAATIAHIHKQIQRVDNVRLGSWLFRRHDSPGEGGAIIENMEVCDNLRRAIGKFKNEDRLAVLKNYEKFFDGSQPKGKIPYRALFWSFSYQYHLLSFSSALLELVEKMSNLEAKRKKPKLWIPEVHVFGWFASSTEKHGEAEEEDDDDPEHMTDVMEVYPQSRDPDVLSPSNIFERFGLVLWRIWMFIMSKQSLFAFKTALLVAMVSLPAFLKSSAGWYYYDRGLWVAIMATLTHSQHRGDTLFNWFTRLVYSVVGIFGGLLIWSIAAQKGTGNPYAVGATCAIAFPIMFYIVMYFPGTNVGMMVLMVSVAMVLGYSWQDAHNPNLVNVGWGWDLAWRRLLLVIIGVTAAFVFAYVPPVSSAKTHQRLIYSRTITTIANSWCAIVGYALNSHHRDIDEEAITKTLLSVKSKLRKSKARQDFAAFEFSLRGKWPRARYEALLTVQLDLVELLSQFMAVAKQLDPLWMKCVMNRSRYNDHRFVGDVLACFEMCATSIKTGMPLPQITPCPLVDRGYSAKLGLDLGVKDDEVPEGLPSHIDFSVLKSEEYWLYCVAYSLSQSILIRVDRMMLYTKSLVGEQFHINLDV</sequence>
<dbReference type="Pfam" id="PF13515">
    <property type="entry name" value="FUSC_2"/>
    <property type="match status" value="1"/>
</dbReference>
<feature type="region of interest" description="Disordered" evidence="5">
    <location>
        <begin position="16"/>
        <end position="71"/>
    </location>
</feature>
<keyword evidence="2 6" id="KW-0812">Transmembrane</keyword>
<dbReference type="Proteomes" id="UP000310189">
    <property type="component" value="Unassembled WGS sequence"/>
</dbReference>
<feature type="transmembrane region" description="Helical" evidence="6">
    <location>
        <begin position="200"/>
        <end position="223"/>
    </location>
</feature>
<evidence type="ECO:0000259" key="9">
    <source>
        <dbReference type="Pfam" id="PF13515"/>
    </source>
</evidence>
<name>A0A4T0FV14_9BASI</name>
<evidence type="ECO:0000313" key="11">
    <source>
        <dbReference type="Proteomes" id="UP000310189"/>
    </source>
</evidence>
<dbReference type="EMBL" id="SPNW01000005">
    <property type="protein sequence ID" value="TIA92757.1"/>
    <property type="molecule type" value="Genomic_DNA"/>
</dbReference>
<feature type="transmembrane region" description="Helical" evidence="6">
    <location>
        <begin position="266"/>
        <end position="284"/>
    </location>
</feature>
<dbReference type="OrthoDB" id="2274698at2759"/>
<feature type="compositionally biased region" description="Polar residues" evidence="5">
    <location>
        <begin position="16"/>
        <end position="33"/>
    </location>
</feature>
<comment type="subcellular location">
    <subcellularLocation>
        <location evidence="1">Membrane</location>
        <topology evidence="1">Multi-pass membrane protein</topology>
    </subcellularLocation>
</comment>
<feature type="transmembrane region" description="Helical" evidence="6">
    <location>
        <begin position="291"/>
        <end position="309"/>
    </location>
</feature>
<evidence type="ECO:0000256" key="4">
    <source>
        <dbReference type="ARBA" id="ARBA00023136"/>
    </source>
</evidence>
<feature type="transmembrane region" description="Helical" evidence="6">
    <location>
        <begin position="887"/>
        <end position="905"/>
    </location>
</feature>
<feature type="transmembrane region" description="Helical" evidence="6">
    <location>
        <begin position="321"/>
        <end position="344"/>
    </location>
</feature>
<evidence type="ECO:0000259" key="8">
    <source>
        <dbReference type="Pfam" id="PF10337"/>
    </source>
</evidence>
<evidence type="ECO:0000256" key="3">
    <source>
        <dbReference type="ARBA" id="ARBA00022989"/>
    </source>
</evidence>
<feature type="transmembrane region" description="Helical" evidence="6">
    <location>
        <begin position="859"/>
        <end position="880"/>
    </location>
</feature>
<evidence type="ECO:0000256" key="1">
    <source>
        <dbReference type="ARBA" id="ARBA00004141"/>
    </source>
</evidence>
<dbReference type="PANTHER" id="PTHR37994">
    <property type="entry name" value="ARAE_2_N DOMAIN-CONTAINING PROTEIN-RELATED"/>
    <property type="match status" value="1"/>
</dbReference>
<feature type="compositionally biased region" description="Acidic residues" evidence="5">
    <location>
        <begin position="49"/>
        <end position="62"/>
    </location>
</feature>
<organism evidence="10 11">
    <name type="scientific">Wallemia hederae</name>
    <dbReference type="NCBI Taxonomy" id="1540922"/>
    <lineage>
        <taxon>Eukaryota</taxon>
        <taxon>Fungi</taxon>
        <taxon>Dikarya</taxon>
        <taxon>Basidiomycota</taxon>
        <taxon>Wallemiomycotina</taxon>
        <taxon>Wallemiomycetes</taxon>
        <taxon>Wallemiales</taxon>
        <taxon>Wallemiaceae</taxon>
        <taxon>Wallemia</taxon>
    </lineage>
</organism>
<dbReference type="InterPro" id="IPR018820">
    <property type="entry name" value="BRE4-related_DUF2421"/>
</dbReference>
<dbReference type="PANTHER" id="PTHR37994:SF1">
    <property type="entry name" value="ER TRANSPORTER 6TM N-TERMINAL DOMAIN-CONTAINING PROTEIN"/>
    <property type="match status" value="1"/>
</dbReference>
<dbReference type="GO" id="GO:0016020">
    <property type="term" value="C:membrane"/>
    <property type="evidence" value="ECO:0007669"/>
    <property type="project" value="UniProtKB-SubCell"/>
</dbReference>
<dbReference type="AlphaFoldDB" id="A0A4T0FV14"/>